<sequence length="629" mass="69256">MWSPAPLCALGRRCPGPSAPLQPLTRLLQREYREKFQREYRERPAIHLLQREYRQKSLTRLLQREYRALPGQGWGRTQHLSPRCFVSNNPKYRRNPKTFPVLDGRVPAVYRHVFEENLRNSEAVIQRYSELLERVKKGGGEKAILRHTQRNKKLFVRERLRLLLDHEDFLELSPLAGLDMPYGDVPAAACLTGIGRICGVWCVFIASDATVKGGTIYPIGVKKQLRAQEIAMENRLLSVHLVDSGGAFLPLQSELFPDKLHGGRIFYNEAIMSAMGIPQVAVVCGSCVAGGAYVPTMAEESVIIDKIGTLFLAGPPLVKAATGEDVSPEDLGGARLHSQVSGCSDHFAASEEEAYECIRNVVSTLNCDPVPEEDREPDSPLYSPEELLGLAPLDYSFTLPVKLILSRLVDGSRFQEFKAAYGTTLVTGFGHVEGHLVGIVANNGELVHDAALKGSHFVQLCGQRGIPILFLQNTAPQAAGPASVSQAEAHSNRLKAQASMMAAVACAAVPKITIVIGGCFGSDSYVMCGRSFSPNFLFLWPNARVALVDPRHLPTVPPAGDWAGEELELKQLKAKLEEESSAFYSSSRLWDDGIILPQDSRKVIAQCLEIMEQKKSQAVSPHPHPIIRM</sequence>
<accession>A0A8C0ZAN5</accession>
<dbReference type="GO" id="GO:1905202">
    <property type="term" value="C:methylcrotonoyl-CoA carboxylase complex"/>
    <property type="evidence" value="ECO:0007669"/>
    <property type="project" value="TreeGrafter"/>
</dbReference>
<evidence type="ECO:0000256" key="3">
    <source>
        <dbReference type="ARBA" id="ARBA00031109"/>
    </source>
</evidence>
<evidence type="ECO:0000256" key="2">
    <source>
        <dbReference type="ARBA" id="ARBA00026116"/>
    </source>
</evidence>
<evidence type="ECO:0000256" key="6">
    <source>
        <dbReference type="ARBA" id="ARBA00052347"/>
    </source>
</evidence>
<evidence type="ECO:0000313" key="10">
    <source>
        <dbReference type="Proteomes" id="UP000694410"/>
    </source>
</evidence>
<protein>
    <recommendedName>
        <fullName evidence="2">methylcrotonoyl-CoA carboxylase</fullName>
        <ecNumber evidence="2">6.4.1.4</ecNumber>
    </recommendedName>
    <alternativeName>
        <fullName evidence="5">3-methylcrotonyl-CoA carboxylase 2</fullName>
    </alternativeName>
    <alternativeName>
        <fullName evidence="3">3-methylcrotonyl-CoA carboxylase non-biotin-containing subunit</fullName>
    </alternativeName>
    <alternativeName>
        <fullName evidence="4">3-methylcrotonyl-CoA:carbon dioxide ligase subunit beta</fullName>
    </alternativeName>
</protein>
<dbReference type="EC" id="6.4.1.4" evidence="2"/>
<reference evidence="9" key="2">
    <citation type="submission" date="2025-09" db="UniProtKB">
        <authorList>
            <consortium name="Ensembl"/>
        </authorList>
    </citation>
    <scope>IDENTIFICATION</scope>
</reference>
<dbReference type="InterPro" id="IPR045190">
    <property type="entry name" value="MCCB/AccD1-like"/>
</dbReference>
<dbReference type="PROSITE" id="PS50980">
    <property type="entry name" value="COA_CT_NTER"/>
    <property type="match status" value="1"/>
</dbReference>
<dbReference type="PANTHER" id="PTHR22855">
    <property type="entry name" value="ACETYL, PROPIONYL, PYRUVATE, AND GLUTACONYL CARBOXYLASE-RELATED"/>
    <property type="match status" value="1"/>
</dbReference>
<evidence type="ECO:0000259" key="8">
    <source>
        <dbReference type="PROSITE" id="PS50989"/>
    </source>
</evidence>
<dbReference type="RefSeq" id="XP_023788016.1">
    <property type="nucleotide sequence ID" value="XM_023932248.1"/>
</dbReference>
<dbReference type="InterPro" id="IPR034733">
    <property type="entry name" value="AcCoA_carboxyl_beta"/>
</dbReference>
<gene>
    <name evidence="9" type="primary">LOC111932945</name>
</gene>
<feature type="domain" description="CoA carboxyltransferase C-terminal" evidence="8">
    <location>
        <begin position="376"/>
        <end position="618"/>
    </location>
</feature>
<proteinExistence type="predicted"/>
<dbReference type="UniPathway" id="UPA00363">
    <property type="reaction ID" value="UER00861"/>
</dbReference>
<dbReference type="Proteomes" id="UP000694410">
    <property type="component" value="Unplaced"/>
</dbReference>
<comment type="catalytic activity">
    <reaction evidence="6">
        <text>3-methylbut-2-enoyl-CoA + hydrogencarbonate + ATP = 3-methyl-(2E)-glutaconyl-CoA + ADP + phosphate + H(+)</text>
        <dbReference type="Rhea" id="RHEA:13589"/>
        <dbReference type="ChEBI" id="CHEBI:15378"/>
        <dbReference type="ChEBI" id="CHEBI:17544"/>
        <dbReference type="ChEBI" id="CHEBI:30616"/>
        <dbReference type="ChEBI" id="CHEBI:43474"/>
        <dbReference type="ChEBI" id="CHEBI:57344"/>
        <dbReference type="ChEBI" id="CHEBI:57346"/>
        <dbReference type="ChEBI" id="CHEBI:456216"/>
        <dbReference type="EC" id="6.4.1.4"/>
    </reaction>
</comment>
<dbReference type="Pfam" id="PF01039">
    <property type="entry name" value="Carboxyl_trans"/>
    <property type="match status" value="1"/>
</dbReference>
<evidence type="ECO:0000256" key="4">
    <source>
        <dbReference type="ARBA" id="ARBA00031237"/>
    </source>
</evidence>
<dbReference type="Gene3D" id="3.90.226.10">
    <property type="entry name" value="2-enoyl-CoA Hydratase, Chain A, domain 1"/>
    <property type="match status" value="2"/>
</dbReference>
<dbReference type="FunFam" id="3.90.226.10:FF:000046">
    <property type="entry name" value="Geranyl-CoA carboxylase beta subunit"/>
    <property type="match status" value="1"/>
</dbReference>
<organism evidence="9 10">
    <name type="scientific">Cyanistes caeruleus</name>
    <name type="common">Eurasian blue tit</name>
    <name type="synonym">Parus caeruleus</name>
    <dbReference type="NCBI Taxonomy" id="156563"/>
    <lineage>
        <taxon>Eukaryota</taxon>
        <taxon>Metazoa</taxon>
        <taxon>Chordata</taxon>
        <taxon>Craniata</taxon>
        <taxon>Vertebrata</taxon>
        <taxon>Euteleostomi</taxon>
        <taxon>Archelosauria</taxon>
        <taxon>Archosauria</taxon>
        <taxon>Dinosauria</taxon>
        <taxon>Saurischia</taxon>
        <taxon>Theropoda</taxon>
        <taxon>Coelurosauria</taxon>
        <taxon>Aves</taxon>
        <taxon>Neognathae</taxon>
        <taxon>Neoaves</taxon>
        <taxon>Telluraves</taxon>
        <taxon>Australaves</taxon>
        <taxon>Passeriformes</taxon>
        <taxon>Paridae</taxon>
        <taxon>Cyanistes</taxon>
    </lineage>
</organism>
<dbReference type="SUPFAM" id="SSF52096">
    <property type="entry name" value="ClpP/crotonase"/>
    <property type="match status" value="2"/>
</dbReference>
<dbReference type="InterPro" id="IPR011762">
    <property type="entry name" value="COA_CT_N"/>
</dbReference>
<evidence type="ECO:0000256" key="5">
    <source>
        <dbReference type="ARBA" id="ARBA00031404"/>
    </source>
</evidence>
<dbReference type="OrthoDB" id="439921at2759"/>
<dbReference type="FunFam" id="3.90.226.10:FF:000087">
    <property type="entry name" value="Si:ch211-198n5.11"/>
    <property type="match status" value="1"/>
</dbReference>
<evidence type="ECO:0000259" key="7">
    <source>
        <dbReference type="PROSITE" id="PS50980"/>
    </source>
</evidence>
<dbReference type="AlphaFoldDB" id="A0A8C0ZAN5"/>
<dbReference type="InterPro" id="IPR011763">
    <property type="entry name" value="COA_CT_C"/>
</dbReference>
<dbReference type="PROSITE" id="PS50989">
    <property type="entry name" value="COA_CT_CTER"/>
    <property type="match status" value="1"/>
</dbReference>
<dbReference type="PANTHER" id="PTHR22855:SF47">
    <property type="entry name" value="METHYLCROTONOYL-COA CARBOXYLASE"/>
    <property type="match status" value="1"/>
</dbReference>
<comment type="pathway">
    <text evidence="1">Amino-acid degradation; L-leucine degradation; (S)-3-hydroxy-3-methylglutaryl-CoA from 3-isovaleryl-CoA: step 2/3.</text>
</comment>
<dbReference type="KEGG" id="ccae:111932945"/>
<reference evidence="9" key="1">
    <citation type="submission" date="2025-08" db="UniProtKB">
        <authorList>
            <consortium name="Ensembl"/>
        </authorList>
    </citation>
    <scope>IDENTIFICATION</scope>
</reference>
<dbReference type="GO" id="GO:0005739">
    <property type="term" value="C:mitochondrion"/>
    <property type="evidence" value="ECO:0007669"/>
    <property type="project" value="TreeGrafter"/>
</dbReference>
<feature type="domain" description="CoA carboxyltransferase N-terminal" evidence="7">
    <location>
        <begin position="121"/>
        <end position="377"/>
    </location>
</feature>
<dbReference type="Ensembl" id="ENSCCET00000010875.1">
    <property type="protein sequence ID" value="ENSCCEP00000006714.1"/>
    <property type="gene ID" value="ENSCCEG00000007159.1"/>
</dbReference>
<keyword evidence="10" id="KW-1185">Reference proteome</keyword>
<dbReference type="GeneID" id="111932945"/>
<dbReference type="GO" id="GO:0004485">
    <property type="term" value="F:methylcrotonoyl-CoA carboxylase activity"/>
    <property type="evidence" value="ECO:0007669"/>
    <property type="project" value="UniProtKB-EC"/>
</dbReference>
<name>A0A8C0ZAN5_CYACU</name>
<evidence type="ECO:0000256" key="1">
    <source>
        <dbReference type="ARBA" id="ARBA00025711"/>
    </source>
</evidence>
<evidence type="ECO:0000313" key="9">
    <source>
        <dbReference type="Ensembl" id="ENSCCEP00000006714.1"/>
    </source>
</evidence>
<dbReference type="InterPro" id="IPR029045">
    <property type="entry name" value="ClpP/crotonase-like_dom_sf"/>
</dbReference>
<dbReference type="GO" id="GO:0006552">
    <property type="term" value="P:L-leucine catabolic process"/>
    <property type="evidence" value="ECO:0007669"/>
    <property type="project" value="UniProtKB-UniPathway"/>
</dbReference>